<dbReference type="EC" id="4.2.1.47" evidence="3"/>
<evidence type="ECO:0000256" key="2">
    <source>
        <dbReference type="ARBA" id="ARBA00009263"/>
    </source>
</evidence>
<dbReference type="PANTHER" id="PTHR43715">
    <property type="entry name" value="GDP-MANNOSE 4,6-DEHYDRATASE"/>
    <property type="match status" value="1"/>
</dbReference>
<dbReference type="EMBL" id="KZ994254">
    <property type="protein sequence ID" value="RKO93409.1"/>
    <property type="molecule type" value="Genomic_DNA"/>
</dbReference>
<comment type="cofactor">
    <cofactor evidence="1">
        <name>NADP(+)</name>
        <dbReference type="ChEBI" id="CHEBI:58349"/>
    </cofactor>
</comment>
<feature type="domain" description="NAD(P)-binding" evidence="5">
    <location>
        <begin position="16"/>
        <end position="146"/>
    </location>
</feature>
<dbReference type="InterPro" id="IPR006368">
    <property type="entry name" value="GDP_Man_deHydtase"/>
</dbReference>
<organism evidence="6 7">
    <name type="scientific">Blyttiomyces helicus</name>
    <dbReference type="NCBI Taxonomy" id="388810"/>
    <lineage>
        <taxon>Eukaryota</taxon>
        <taxon>Fungi</taxon>
        <taxon>Fungi incertae sedis</taxon>
        <taxon>Chytridiomycota</taxon>
        <taxon>Chytridiomycota incertae sedis</taxon>
        <taxon>Chytridiomycetes</taxon>
        <taxon>Chytridiomycetes incertae sedis</taxon>
        <taxon>Blyttiomyces</taxon>
    </lineage>
</organism>
<name>A0A4P9WKA1_9FUNG</name>
<feature type="domain" description="NAD(P)-binding" evidence="5">
    <location>
        <begin position="153"/>
        <end position="306"/>
    </location>
</feature>
<dbReference type="Gene3D" id="3.40.50.720">
    <property type="entry name" value="NAD(P)-binding Rossmann-like Domain"/>
    <property type="match status" value="2"/>
</dbReference>
<proteinExistence type="inferred from homology"/>
<evidence type="ECO:0000259" key="5">
    <source>
        <dbReference type="Pfam" id="PF16363"/>
    </source>
</evidence>
<evidence type="ECO:0000256" key="3">
    <source>
        <dbReference type="ARBA" id="ARBA00011989"/>
    </source>
</evidence>
<dbReference type="InterPro" id="IPR036291">
    <property type="entry name" value="NAD(P)-bd_dom_sf"/>
</dbReference>
<dbReference type="Proteomes" id="UP000269721">
    <property type="component" value="Unassembled WGS sequence"/>
</dbReference>
<accession>A0A4P9WKA1</accession>
<dbReference type="Pfam" id="PF16363">
    <property type="entry name" value="GDP_Man_Dehyd"/>
    <property type="match status" value="2"/>
</dbReference>
<keyword evidence="4" id="KW-0456">Lyase</keyword>
<comment type="similarity">
    <text evidence="2">Belongs to the NAD(P)-dependent epimerase/dehydratase family. GDP-mannose 4,6-dehydratase subfamily.</text>
</comment>
<protein>
    <recommendedName>
        <fullName evidence="3">GDP-mannose 4,6-dehydratase</fullName>
        <ecNumber evidence="3">4.2.1.47</ecNumber>
    </recommendedName>
</protein>
<dbReference type="OrthoDB" id="10253554at2759"/>
<evidence type="ECO:0000313" key="6">
    <source>
        <dbReference type="EMBL" id="RKO93409.1"/>
    </source>
</evidence>
<evidence type="ECO:0000256" key="4">
    <source>
        <dbReference type="ARBA" id="ARBA00023239"/>
    </source>
</evidence>
<gene>
    <name evidence="6" type="ORF">BDK51DRAFT_35954</name>
</gene>
<dbReference type="InterPro" id="IPR016040">
    <property type="entry name" value="NAD(P)-bd_dom"/>
</dbReference>
<dbReference type="GO" id="GO:0008446">
    <property type="term" value="F:GDP-mannose 4,6-dehydratase activity"/>
    <property type="evidence" value="ECO:0007669"/>
    <property type="project" value="UniProtKB-EC"/>
</dbReference>
<evidence type="ECO:0000256" key="1">
    <source>
        <dbReference type="ARBA" id="ARBA00001937"/>
    </source>
</evidence>
<dbReference type="SUPFAM" id="SSF51735">
    <property type="entry name" value="NAD(P)-binding Rossmann-fold domains"/>
    <property type="match status" value="1"/>
</dbReference>
<keyword evidence="7" id="KW-1185">Reference proteome</keyword>
<dbReference type="GO" id="GO:0042351">
    <property type="term" value="P:'de novo' GDP-L-fucose biosynthetic process"/>
    <property type="evidence" value="ECO:0007669"/>
    <property type="project" value="TreeGrafter"/>
</dbReference>
<dbReference type="AlphaFoldDB" id="A0A4P9WKA1"/>
<evidence type="ECO:0000313" key="7">
    <source>
        <dbReference type="Proteomes" id="UP000269721"/>
    </source>
</evidence>
<dbReference type="CDD" id="cd05260">
    <property type="entry name" value="GDP_MD_SDR_e"/>
    <property type="match status" value="1"/>
</dbReference>
<sequence length="312" mass="35568">MAISSIDTLQASKVALIFGITGQTGSYLTDHLLSLGYKVHGVIRRSSNCTTHSLEHVFDRIRDNLHYGDVTDPLFLMKILKELKPHEIYNLAAQSHVAVSFELPACSTNVNCLAIRLCDLQKVSKFYQAGTSEMFGGQKEDFTEEEWENIQRYLFNHESQRRDPRFVTRKITVSVANIKKGIQDHLVLGNLNAERDWGHAEDYARAIHLCLQQESPVDVIIATGRTFSVRRLVEIGFAAINVNIIWEGEGEKEVGIEKKTGRVLVKISPQYYRPNEVHYLKGDSSLAKELILWEPKWTFEQMITEMVRSDLC</sequence>
<dbReference type="PANTHER" id="PTHR43715:SF1">
    <property type="entry name" value="GDP-MANNOSE 4,6 DEHYDRATASE"/>
    <property type="match status" value="1"/>
</dbReference>
<reference evidence="7" key="1">
    <citation type="journal article" date="2018" name="Nat. Microbiol.">
        <title>Leveraging single-cell genomics to expand the fungal tree of life.</title>
        <authorList>
            <person name="Ahrendt S.R."/>
            <person name="Quandt C.A."/>
            <person name="Ciobanu D."/>
            <person name="Clum A."/>
            <person name="Salamov A."/>
            <person name="Andreopoulos B."/>
            <person name="Cheng J.F."/>
            <person name="Woyke T."/>
            <person name="Pelin A."/>
            <person name="Henrissat B."/>
            <person name="Reynolds N.K."/>
            <person name="Benny G.L."/>
            <person name="Smith M.E."/>
            <person name="James T.Y."/>
            <person name="Grigoriev I.V."/>
        </authorList>
    </citation>
    <scope>NUCLEOTIDE SEQUENCE [LARGE SCALE GENOMIC DNA]</scope>
</reference>
<dbReference type="Gene3D" id="3.90.25.10">
    <property type="entry name" value="UDP-galactose 4-epimerase, domain 1"/>
    <property type="match status" value="1"/>
</dbReference>
<dbReference type="FunFam" id="3.40.50.720:FF:000924">
    <property type="entry name" value="GDP-mannose 4,6 dehydratase"/>
    <property type="match status" value="1"/>
</dbReference>